<feature type="signal peptide" evidence="1">
    <location>
        <begin position="1"/>
        <end position="23"/>
    </location>
</feature>
<feature type="chain" id="PRO_5015512773" description="Glycoside hydrolase family 2 catalytic domain-containing protein" evidence="1">
    <location>
        <begin position="24"/>
        <end position="426"/>
    </location>
</feature>
<dbReference type="PANTHER" id="PTHR42732">
    <property type="entry name" value="BETA-GALACTOSIDASE"/>
    <property type="match status" value="1"/>
</dbReference>
<dbReference type="Pfam" id="PF02836">
    <property type="entry name" value="Glyco_hydro_2_C"/>
    <property type="match status" value="1"/>
</dbReference>
<name>A0A2T8HJ06_9SPHI</name>
<dbReference type="OrthoDB" id="9801077at2"/>
<dbReference type="GO" id="GO:0004553">
    <property type="term" value="F:hydrolase activity, hydrolyzing O-glycosyl compounds"/>
    <property type="evidence" value="ECO:0007669"/>
    <property type="project" value="InterPro"/>
</dbReference>
<dbReference type="EMBL" id="QDKG01000003">
    <property type="protein sequence ID" value="PVH25436.1"/>
    <property type="molecule type" value="Genomic_DNA"/>
</dbReference>
<accession>A0A2T8HJ06</accession>
<dbReference type="Proteomes" id="UP000245627">
    <property type="component" value="Unassembled WGS sequence"/>
</dbReference>
<feature type="domain" description="Glycoside hydrolase family 2 catalytic" evidence="2">
    <location>
        <begin position="80"/>
        <end position="225"/>
    </location>
</feature>
<dbReference type="RefSeq" id="WP_116776020.1">
    <property type="nucleotide sequence ID" value="NZ_QDKG01000003.1"/>
</dbReference>
<dbReference type="AlphaFoldDB" id="A0A2T8HJ06"/>
<organism evidence="3 4">
    <name type="scientific">Sphingobacterium corticibacter</name>
    <dbReference type="NCBI Taxonomy" id="2171749"/>
    <lineage>
        <taxon>Bacteria</taxon>
        <taxon>Pseudomonadati</taxon>
        <taxon>Bacteroidota</taxon>
        <taxon>Sphingobacteriia</taxon>
        <taxon>Sphingobacteriales</taxon>
        <taxon>Sphingobacteriaceae</taxon>
        <taxon>Sphingobacterium</taxon>
    </lineage>
</organism>
<dbReference type="InterPro" id="IPR006103">
    <property type="entry name" value="Glyco_hydro_2_cat"/>
</dbReference>
<evidence type="ECO:0000259" key="2">
    <source>
        <dbReference type="Pfam" id="PF02836"/>
    </source>
</evidence>
<dbReference type="Gene3D" id="3.20.20.80">
    <property type="entry name" value="Glycosidases"/>
    <property type="match status" value="1"/>
</dbReference>
<dbReference type="GO" id="GO:0005975">
    <property type="term" value="P:carbohydrate metabolic process"/>
    <property type="evidence" value="ECO:0007669"/>
    <property type="project" value="InterPro"/>
</dbReference>
<reference evidence="3 4" key="1">
    <citation type="submission" date="2018-04" db="EMBL/GenBank/DDBJ databases">
        <title>Sphingobacterium cortibacter sp. nov.</title>
        <authorList>
            <person name="Li Y."/>
        </authorList>
    </citation>
    <scope>NUCLEOTIDE SEQUENCE [LARGE SCALE GENOMIC DNA]</scope>
    <source>
        <strain evidence="3 4">2c-3</strain>
    </source>
</reference>
<comment type="caution">
    <text evidence="3">The sequence shown here is derived from an EMBL/GenBank/DDBJ whole genome shotgun (WGS) entry which is preliminary data.</text>
</comment>
<proteinExistence type="predicted"/>
<evidence type="ECO:0000313" key="3">
    <source>
        <dbReference type="EMBL" id="PVH25436.1"/>
    </source>
</evidence>
<keyword evidence="4" id="KW-1185">Reference proteome</keyword>
<keyword evidence="1" id="KW-0732">Signal</keyword>
<protein>
    <recommendedName>
        <fullName evidence="2">Glycoside hydrolase family 2 catalytic domain-containing protein</fullName>
    </recommendedName>
</protein>
<gene>
    <name evidence="3" type="ORF">DC487_11030</name>
</gene>
<dbReference type="InterPro" id="IPR051913">
    <property type="entry name" value="GH2_Domain-Containing"/>
</dbReference>
<evidence type="ECO:0000313" key="4">
    <source>
        <dbReference type="Proteomes" id="UP000245627"/>
    </source>
</evidence>
<dbReference type="SUPFAM" id="SSF51445">
    <property type="entry name" value="(Trans)glycosidases"/>
    <property type="match status" value="1"/>
</dbReference>
<sequence length="426" mass="47499">MNIRKLLSILCLSIFAISQGSYAQNPIPVKIVAKNGKFEIQREGQPYFILGAGGTGKLELLKATGGNSIRTWSTDGAQQILDEAQRLGLTVTMGLRVATERHGFDYNDAAAVSKQLERLRAEIKTFKNHPALLAWGIGNELNLHYSNEKVWDAVQEIASMIHQEDPNHLVTTMLAGVNKKEIDLIKAKCPSLDLIAVQTYGTLASVPQQLKEFGWDKAYMVTEWGPTGHWEGLQTPWKASIEETSSEKAAVYKARYEASIAKDPHCVGSYVFLWGQKQERTPTWYGLFTEAGEQSEVIDVMQYLWTGKWPAKRAPHIKSFTINKKKAADHIYLKPGATYPVQAKVTDPAGQPLTARWELLAESTDLKEGGDRENRPHAVEGLVQEKSFDKAVLTAPQKEGAYRLFYYSSDGNKKVATANIPFFVQK</sequence>
<dbReference type="InterPro" id="IPR017853">
    <property type="entry name" value="GH"/>
</dbReference>
<evidence type="ECO:0000256" key="1">
    <source>
        <dbReference type="SAM" id="SignalP"/>
    </source>
</evidence>